<keyword evidence="2" id="KW-0812">Transmembrane</keyword>
<dbReference type="SMART" id="SM00287">
    <property type="entry name" value="SH3b"/>
    <property type="match status" value="1"/>
</dbReference>
<comment type="caution">
    <text evidence="4">The sequence shown here is derived from an EMBL/GenBank/DDBJ whole genome shotgun (WGS) entry which is preliminary data.</text>
</comment>
<dbReference type="SMART" id="SM00028">
    <property type="entry name" value="TPR"/>
    <property type="match status" value="2"/>
</dbReference>
<dbReference type="AlphaFoldDB" id="A0A7C6EK09"/>
<keyword evidence="1" id="KW-0802">TPR repeat</keyword>
<feature type="transmembrane region" description="Helical" evidence="2">
    <location>
        <begin position="145"/>
        <end position="166"/>
    </location>
</feature>
<keyword evidence="2" id="KW-0472">Membrane</keyword>
<dbReference type="PROSITE" id="PS50005">
    <property type="entry name" value="TPR"/>
    <property type="match status" value="1"/>
</dbReference>
<dbReference type="Gene3D" id="1.25.40.10">
    <property type="entry name" value="Tetratricopeptide repeat domain"/>
    <property type="match status" value="1"/>
</dbReference>
<dbReference type="Gene3D" id="2.30.30.40">
    <property type="entry name" value="SH3 Domains"/>
    <property type="match status" value="1"/>
</dbReference>
<feature type="domain" description="SH3b" evidence="3">
    <location>
        <begin position="172"/>
        <end position="235"/>
    </location>
</feature>
<feature type="transmembrane region" description="Helical" evidence="2">
    <location>
        <begin position="120"/>
        <end position="139"/>
    </location>
</feature>
<dbReference type="InterPro" id="IPR011990">
    <property type="entry name" value="TPR-like_helical_dom_sf"/>
</dbReference>
<dbReference type="InterPro" id="IPR003646">
    <property type="entry name" value="SH3-like_bac-type"/>
</dbReference>
<dbReference type="Pfam" id="PF13414">
    <property type="entry name" value="TPR_11"/>
    <property type="match status" value="1"/>
</dbReference>
<evidence type="ECO:0000259" key="3">
    <source>
        <dbReference type="PROSITE" id="PS51781"/>
    </source>
</evidence>
<gene>
    <name evidence="4" type="ORF">ENV70_07665</name>
</gene>
<dbReference type="PROSITE" id="PS51781">
    <property type="entry name" value="SH3B"/>
    <property type="match status" value="1"/>
</dbReference>
<dbReference type="EMBL" id="DTHJ01000158">
    <property type="protein sequence ID" value="HHS63467.1"/>
    <property type="molecule type" value="Genomic_DNA"/>
</dbReference>
<organism evidence="4">
    <name type="scientific">candidate division WOR-3 bacterium</name>
    <dbReference type="NCBI Taxonomy" id="2052148"/>
    <lineage>
        <taxon>Bacteria</taxon>
        <taxon>Bacteria division WOR-3</taxon>
    </lineage>
</organism>
<accession>A0A7C6EK09</accession>
<keyword evidence="2" id="KW-1133">Transmembrane helix</keyword>
<dbReference type="InterPro" id="IPR019734">
    <property type="entry name" value="TPR_rpt"/>
</dbReference>
<reference evidence="4" key="1">
    <citation type="journal article" date="2020" name="mSystems">
        <title>Genome- and Community-Level Interaction Insights into Carbon Utilization and Element Cycling Functions of Hydrothermarchaeota in Hydrothermal Sediment.</title>
        <authorList>
            <person name="Zhou Z."/>
            <person name="Liu Y."/>
            <person name="Xu W."/>
            <person name="Pan J."/>
            <person name="Luo Z.H."/>
            <person name="Li M."/>
        </authorList>
    </citation>
    <scope>NUCLEOTIDE SEQUENCE [LARGE SCALE GENOMIC DNA]</scope>
    <source>
        <strain evidence="4">SpSt-783</strain>
    </source>
</reference>
<evidence type="ECO:0000256" key="2">
    <source>
        <dbReference type="SAM" id="Phobius"/>
    </source>
</evidence>
<evidence type="ECO:0000256" key="1">
    <source>
        <dbReference type="PROSITE-ProRule" id="PRU00339"/>
    </source>
</evidence>
<protein>
    <submittedName>
        <fullName evidence="4">Tetratricopeptide repeat protein</fullName>
    </submittedName>
</protein>
<sequence length="236" mass="27547">MTIFFLFTFVEAIQLYNTGNKYYAENNFQSAIECYENALKLCKNKDIYYNLGNAYFKSGKIGKAIIQYRKAYLLCPRDEDISYNLNFLRNFRPDRTTNIPNPFFQFLDQFFHYFSLKESGILSSITFLFIAIFLSLYLINHNKLFLWVSIIGSLFFIYFLIISILWQAEKNSNSAVVVVDELKAYSGPGEEYKEILIIHDGTEAKIREERNGYYLVQLPGGIGGWVKTDGIERIFE</sequence>
<name>A0A7C6EK09_UNCW3</name>
<proteinExistence type="predicted"/>
<feature type="repeat" description="TPR" evidence="1">
    <location>
        <begin position="45"/>
        <end position="78"/>
    </location>
</feature>
<dbReference type="SUPFAM" id="SSF48452">
    <property type="entry name" value="TPR-like"/>
    <property type="match status" value="1"/>
</dbReference>
<evidence type="ECO:0000313" key="4">
    <source>
        <dbReference type="EMBL" id="HHS63467.1"/>
    </source>
</evidence>